<sequence>MKLTSYQLLFILCCLIVVGVTIQSYVGKNIEHMSQKYTAIIVEPREHKALTFVLDNFCSNLDENWTIVVLHGNQNENFIQSKLENELTRHKHRIRLNNLGVNNLSLDDYNKLLTSPQFYSYIDTEQFLIFQTDTMICEDYKDLIYEFMEYDYVGAPNTEWVGNGGLSLRKKSKMMEIINNNTRPFDENEDVFFTNPKHNLKIPTIEIANRFSNENIYSDKSFGVHKPWNYLSEEDLKNKEMKCKGLHKLRELNN</sequence>
<dbReference type="Pfam" id="PF18922">
    <property type="entry name" value="DUF5672"/>
    <property type="match status" value="1"/>
</dbReference>
<dbReference type="InterPro" id="IPR043729">
    <property type="entry name" value="DUF5672"/>
</dbReference>
<name>A0A6C0IM27_9ZZZZ</name>
<dbReference type="AlphaFoldDB" id="A0A6C0IM27"/>
<reference evidence="2" key="1">
    <citation type="journal article" date="2020" name="Nature">
        <title>Giant virus diversity and host interactions through global metagenomics.</title>
        <authorList>
            <person name="Schulz F."/>
            <person name="Roux S."/>
            <person name="Paez-Espino D."/>
            <person name="Jungbluth S."/>
            <person name="Walsh D.A."/>
            <person name="Denef V.J."/>
            <person name="McMahon K.D."/>
            <person name="Konstantinidis K.T."/>
            <person name="Eloe-Fadrosh E.A."/>
            <person name="Kyrpides N.C."/>
            <person name="Woyke T."/>
        </authorList>
    </citation>
    <scope>NUCLEOTIDE SEQUENCE</scope>
    <source>
        <strain evidence="2">GVMAG-M-3300024258-28</strain>
    </source>
</reference>
<evidence type="ECO:0000259" key="1">
    <source>
        <dbReference type="Pfam" id="PF18922"/>
    </source>
</evidence>
<accession>A0A6C0IM27</accession>
<proteinExistence type="predicted"/>
<feature type="domain" description="DUF5672" evidence="1">
    <location>
        <begin position="105"/>
        <end position="225"/>
    </location>
</feature>
<protein>
    <recommendedName>
        <fullName evidence="1">DUF5672 domain-containing protein</fullName>
    </recommendedName>
</protein>
<dbReference type="EMBL" id="MN740217">
    <property type="protein sequence ID" value="QHT94258.1"/>
    <property type="molecule type" value="Genomic_DNA"/>
</dbReference>
<evidence type="ECO:0000313" key="2">
    <source>
        <dbReference type="EMBL" id="QHT94258.1"/>
    </source>
</evidence>
<organism evidence="2">
    <name type="scientific">viral metagenome</name>
    <dbReference type="NCBI Taxonomy" id="1070528"/>
    <lineage>
        <taxon>unclassified sequences</taxon>
        <taxon>metagenomes</taxon>
        <taxon>organismal metagenomes</taxon>
    </lineage>
</organism>